<dbReference type="InterPro" id="IPR029032">
    <property type="entry name" value="AhpD-like"/>
</dbReference>
<dbReference type="NCBIfam" id="TIGR00778">
    <property type="entry name" value="ahpD_dom"/>
    <property type="match status" value="1"/>
</dbReference>
<protein>
    <submittedName>
        <fullName evidence="2">Alkyl hydroperoxide reductase AhpD</fullName>
    </submittedName>
</protein>
<dbReference type="AlphaFoldDB" id="A0A916XIS5"/>
<dbReference type="InterPro" id="IPR004675">
    <property type="entry name" value="AhpD_core"/>
</dbReference>
<proteinExistence type="predicted"/>
<evidence type="ECO:0000259" key="1">
    <source>
        <dbReference type="Pfam" id="PF02627"/>
    </source>
</evidence>
<dbReference type="PANTHER" id="PTHR35446:SF3">
    <property type="entry name" value="CMD DOMAIN-CONTAINING PROTEIN"/>
    <property type="match status" value="1"/>
</dbReference>
<dbReference type="Proteomes" id="UP000637002">
    <property type="component" value="Unassembled WGS sequence"/>
</dbReference>
<dbReference type="InterPro" id="IPR010195">
    <property type="entry name" value="Uncharacterised_peroxidase-rel"/>
</dbReference>
<dbReference type="InterPro" id="IPR003779">
    <property type="entry name" value="CMD-like"/>
</dbReference>
<accession>A0A916XIS5</accession>
<dbReference type="Gene3D" id="1.20.1290.10">
    <property type="entry name" value="AhpD-like"/>
    <property type="match status" value="1"/>
</dbReference>
<dbReference type="GO" id="GO:0051920">
    <property type="term" value="F:peroxiredoxin activity"/>
    <property type="evidence" value="ECO:0007669"/>
    <property type="project" value="InterPro"/>
</dbReference>
<dbReference type="Pfam" id="PF02627">
    <property type="entry name" value="CMD"/>
    <property type="match status" value="1"/>
</dbReference>
<feature type="domain" description="Carboxymuconolactone decarboxylase-like" evidence="1">
    <location>
        <begin position="47"/>
        <end position="107"/>
    </location>
</feature>
<sequence length="181" mass="19517">MSRITIPGRDDAPAESQAILDNVKKTLGFVPNHYRLMSISPKALGGWAGLMGPLARSLDLKTREGIALAVSEANGCDYCLAAHTHVATNLAKISPEEIELNRRGRSIDLKRQAALIFAKALIETRGKVSDAQFAAVRDAGWADANIVEMIALTAQFLLTNFMNNAVKTPIDFPEISSAKEG</sequence>
<evidence type="ECO:0000313" key="2">
    <source>
        <dbReference type="EMBL" id="GGC76378.1"/>
    </source>
</evidence>
<reference evidence="2" key="1">
    <citation type="journal article" date="2014" name="Int. J. Syst. Evol. Microbiol.">
        <title>Complete genome sequence of Corynebacterium casei LMG S-19264T (=DSM 44701T), isolated from a smear-ripened cheese.</title>
        <authorList>
            <consortium name="US DOE Joint Genome Institute (JGI-PGF)"/>
            <person name="Walter F."/>
            <person name="Albersmeier A."/>
            <person name="Kalinowski J."/>
            <person name="Ruckert C."/>
        </authorList>
    </citation>
    <scope>NUCLEOTIDE SEQUENCE</scope>
    <source>
        <strain evidence="2">CGMCC 1.12919</strain>
    </source>
</reference>
<dbReference type="NCBIfam" id="TIGR01926">
    <property type="entry name" value="peroxid_rel"/>
    <property type="match status" value="1"/>
</dbReference>
<name>A0A916XIS5_9HYPH</name>
<evidence type="ECO:0000313" key="3">
    <source>
        <dbReference type="Proteomes" id="UP000637002"/>
    </source>
</evidence>
<reference evidence="2" key="2">
    <citation type="submission" date="2020-09" db="EMBL/GenBank/DDBJ databases">
        <authorList>
            <person name="Sun Q."/>
            <person name="Zhou Y."/>
        </authorList>
    </citation>
    <scope>NUCLEOTIDE SEQUENCE</scope>
    <source>
        <strain evidence="2">CGMCC 1.12919</strain>
    </source>
</reference>
<organism evidence="2 3">
    <name type="scientific">Chelatococcus reniformis</name>
    <dbReference type="NCBI Taxonomy" id="1494448"/>
    <lineage>
        <taxon>Bacteria</taxon>
        <taxon>Pseudomonadati</taxon>
        <taxon>Pseudomonadota</taxon>
        <taxon>Alphaproteobacteria</taxon>
        <taxon>Hyphomicrobiales</taxon>
        <taxon>Chelatococcaceae</taxon>
        <taxon>Chelatococcus</taxon>
    </lineage>
</organism>
<keyword evidence="3" id="KW-1185">Reference proteome</keyword>
<dbReference type="PANTHER" id="PTHR35446">
    <property type="entry name" value="SI:CH211-175M2.5"/>
    <property type="match status" value="1"/>
</dbReference>
<dbReference type="EMBL" id="BMGG01000007">
    <property type="protein sequence ID" value="GGC76378.1"/>
    <property type="molecule type" value="Genomic_DNA"/>
</dbReference>
<comment type="caution">
    <text evidence="2">The sequence shown here is derived from an EMBL/GenBank/DDBJ whole genome shotgun (WGS) entry which is preliminary data.</text>
</comment>
<gene>
    <name evidence="2" type="ORF">GCM10010994_38380</name>
</gene>
<dbReference type="SUPFAM" id="SSF69118">
    <property type="entry name" value="AhpD-like"/>
    <property type="match status" value="1"/>
</dbReference>
<dbReference type="RefSeq" id="WP_188610795.1">
    <property type="nucleotide sequence ID" value="NZ_BMGG01000007.1"/>
</dbReference>